<name>A0A6A7BBJ2_9PLEO</name>
<feature type="region of interest" description="Disordered" evidence="1">
    <location>
        <begin position="436"/>
        <end position="474"/>
    </location>
</feature>
<dbReference type="AlphaFoldDB" id="A0A6A7BBJ2"/>
<feature type="compositionally biased region" description="Basic and acidic residues" evidence="1">
    <location>
        <begin position="41"/>
        <end position="50"/>
    </location>
</feature>
<feature type="compositionally biased region" description="Basic and acidic residues" evidence="1">
    <location>
        <begin position="634"/>
        <end position="648"/>
    </location>
</feature>
<accession>A0A6A7BBJ2</accession>
<feature type="compositionally biased region" description="Polar residues" evidence="1">
    <location>
        <begin position="155"/>
        <end position="172"/>
    </location>
</feature>
<organism evidence="2 3">
    <name type="scientific">Plenodomus tracheiphilus IPT5</name>
    <dbReference type="NCBI Taxonomy" id="1408161"/>
    <lineage>
        <taxon>Eukaryota</taxon>
        <taxon>Fungi</taxon>
        <taxon>Dikarya</taxon>
        <taxon>Ascomycota</taxon>
        <taxon>Pezizomycotina</taxon>
        <taxon>Dothideomycetes</taxon>
        <taxon>Pleosporomycetidae</taxon>
        <taxon>Pleosporales</taxon>
        <taxon>Pleosporineae</taxon>
        <taxon>Leptosphaeriaceae</taxon>
        <taxon>Plenodomus</taxon>
    </lineage>
</organism>
<dbReference type="EMBL" id="MU006297">
    <property type="protein sequence ID" value="KAF2852750.1"/>
    <property type="molecule type" value="Genomic_DNA"/>
</dbReference>
<feature type="region of interest" description="Disordered" evidence="1">
    <location>
        <begin position="150"/>
        <end position="240"/>
    </location>
</feature>
<proteinExistence type="predicted"/>
<feature type="region of interest" description="Disordered" evidence="1">
    <location>
        <begin position="624"/>
        <end position="648"/>
    </location>
</feature>
<evidence type="ECO:0000313" key="2">
    <source>
        <dbReference type="EMBL" id="KAF2852750.1"/>
    </source>
</evidence>
<protein>
    <submittedName>
        <fullName evidence="2">Uncharacterized protein</fullName>
    </submittedName>
</protein>
<gene>
    <name evidence="2" type="ORF">T440DRAFT_525131</name>
</gene>
<sequence>MLGNSGGDSLITKLTSYLTNESVSSARPQLLPIINNGPDPPKSEADDDVHILSASGSTGYGRGGGTRQTLQRSISENSSMNRKQDEEIDPSSVALSTDGLQKVRDVHTTYYPSLKPPRPSAYRYASSPIVRHHNPYYDLSNATLQQTLREKTKFPSYQSSASTSPLPVQSARSILDESLSGPKRHAVTRSASYQDRKKTDTKSNSSDQPLKPCIKTKAKSTPTSPPGEPQSPKIEDGTQSLRRVKTVDFDENGSKQRVTLPTLVPTNPVGSFRDLKSHQQKINLGRSTAQKRSIYPIKFNASKGTPADPAVTRTDVHIFAIAPSPNAAGYSNEDGVDPATPTMQVVESKAGRHEVIWDNVSPERSIRSGERRSSSAEQALEKVTCHGKRGLDRVNTKLTDWSGTWNSPSSSFKPTIVVFPDDDTRTRQYDCAIDDDDDLTVLAPPNSQRTSAGPSRHQSRPASAPTTRMGSEEDEALEVVPQDLSPVSIDEWAAYPEESLVVPDPDGHAGRMSHTNRRKAQIPAIRKLSNIDDADLKFRGHRDSVTIAHSRLVRTGCASPELFAHRDSVAKARKRMHARNHATSAARNATRMEKLQPDALSLEDDGLPVVSLETVKEHALQALKKSSSASMLRTPEEPATQRHIKILE</sequence>
<evidence type="ECO:0000313" key="3">
    <source>
        <dbReference type="Proteomes" id="UP000799423"/>
    </source>
</evidence>
<feature type="compositionally biased region" description="Polar residues" evidence="1">
    <location>
        <begin position="460"/>
        <end position="469"/>
    </location>
</feature>
<dbReference type="OrthoDB" id="3944862at2759"/>
<dbReference type="Proteomes" id="UP000799423">
    <property type="component" value="Unassembled WGS sequence"/>
</dbReference>
<reference evidence="2" key="1">
    <citation type="submission" date="2020-01" db="EMBL/GenBank/DDBJ databases">
        <authorList>
            <consortium name="DOE Joint Genome Institute"/>
            <person name="Haridas S."/>
            <person name="Albert R."/>
            <person name="Binder M."/>
            <person name="Bloem J."/>
            <person name="Labutti K."/>
            <person name="Salamov A."/>
            <person name="Andreopoulos B."/>
            <person name="Baker S.E."/>
            <person name="Barry K."/>
            <person name="Bills G."/>
            <person name="Bluhm B.H."/>
            <person name="Cannon C."/>
            <person name="Castanera R."/>
            <person name="Culley D.E."/>
            <person name="Daum C."/>
            <person name="Ezra D."/>
            <person name="Gonzalez J.B."/>
            <person name="Henrissat B."/>
            <person name="Kuo A."/>
            <person name="Liang C."/>
            <person name="Lipzen A."/>
            <person name="Lutzoni F."/>
            <person name="Magnuson J."/>
            <person name="Mondo S."/>
            <person name="Nolan M."/>
            <person name="Ohm R."/>
            <person name="Pangilinan J."/>
            <person name="Park H.-J."/>
            <person name="Ramirez L."/>
            <person name="Alfaro M."/>
            <person name="Sun H."/>
            <person name="Tritt A."/>
            <person name="Yoshinaga Y."/>
            <person name="Zwiers L.-H."/>
            <person name="Turgeon B.G."/>
            <person name="Goodwin S.B."/>
            <person name="Spatafora J.W."/>
            <person name="Crous P.W."/>
            <person name="Grigoriev I.V."/>
        </authorList>
    </citation>
    <scope>NUCLEOTIDE SEQUENCE</scope>
    <source>
        <strain evidence="2">IPT5</strain>
    </source>
</reference>
<evidence type="ECO:0000256" key="1">
    <source>
        <dbReference type="SAM" id="MobiDB-lite"/>
    </source>
</evidence>
<keyword evidence="3" id="KW-1185">Reference proteome</keyword>
<feature type="region of interest" description="Disordered" evidence="1">
    <location>
        <begin position="29"/>
        <end position="90"/>
    </location>
</feature>